<comment type="caution">
    <text evidence="3">The sequence shown here is derived from an EMBL/GenBank/DDBJ whole genome shotgun (WGS) entry which is preliminary data.</text>
</comment>
<accession>A0ABX1NBZ0</accession>
<dbReference type="Proteomes" id="UP000634522">
    <property type="component" value="Unassembled WGS sequence"/>
</dbReference>
<evidence type="ECO:0000256" key="1">
    <source>
        <dbReference type="ARBA" id="ARBA00007734"/>
    </source>
</evidence>
<evidence type="ECO:0000259" key="2">
    <source>
        <dbReference type="Pfam" id="PF01464"/>
    </source>
</evidence>
<comment type="similarity">
    <text evidence="1">Belongs to the transglycosylase Slt family.</text>
</comment>
<sequence>MSVANASSRRVAIAASAAVAFWCAGPCWADRLYGYADERGVFNFSDAPSTPRHRLILEIRPVPKAIERARSMVAARKSDRGHAPTSLSPLIRNAAHRGRIDPSLIEAIANVESGFNERARSPKGALGLMQLMPATATRFGVSDPLDPEQNLLGGARYLRELLDRFDSLPLALAAYNAGEAAVQRYGNAIPPYAETMRYVPAVLGHYERLRDSATIGTAQSTRVAPD</sequence>
<proteinExistence type="inferred from homology"/>
<organism evidence="3 4">
    <name type="scientific">Aromatoleum toluolicum</name>
    <dbReference type="NCBI Taxonomy" id="90060"/>
    <lineage>
        <taxon>Bacteria</taxon>
        <taxon>Pseudomonadati</taxon>
        <taxon>Pseudomonadota</taxon>
        <taxon>Betaproteobacteria</taxon>
        <taxon>Rhodocyclales</taxon>
        <taxon>Rhodocyclaceae</taxon>
        <taxon>Aromatoleum</taxon>
    </lineage>
</organism>
<dbReference type="EMBL" id="WTVS01000008">
    <property type="protein sequence ID" value="NMF96817.1"/>
    <property type="molecule type" value="Genomic_DNA"/>
</dbReference>
<gene>
    <name evidence="3" type="ORF">GPA27_05390</name>
</gene>
<dbReference type="CDD" id="cd00254">
    <property type="entry name" value="LT-like"/>
    <property type="match status" value="1"/>
</dbReference>
<dbReference type="PANTHER" id="PTHR37423">
    <property type="entry name" value="SOLUBLE LYTIC MUREIN TRANSGLYCOSYLASE-RELATED"/>
    <property type="match status" value="1"/>
</dbReference>
<name>A0ABX1NBZ0_9RHOO</name>
<protein>
    <submittedName>
        <fullName evidence="3">Transglycosylase SLT domain-containing protein</fullName>
    </submittedName>
</protein>
<evidence type="ECO:0000313" key="4">
    <source>
        <dbReference type="Proteomes" id="UP000634522"/>
    </source>
</evidence>
<dbReference type="Gene3D" id="1.10.530.10">
    <property type="match status" value="1"/>
</dbReference>
<dbReference type="InterPro" id="IPR023346">
    <property type="entry name" value="Lysozyme-like_dom_sf"/>
</dbReference>
<evidence type="ECO:0000313" key="3">
    <source>
        <dbReference type="EMBL" id="NMF96817.1"/>
    </source>
</evidence>
<feature type="domain" description="Transglycosylase SLT" evidence="2">
    <location>
        <begin position="90"/>
        <end position="186"/>
    </location>
</feature>
<keyword evidence="4" id="KW-1185">Reference proteome</keyword>
<dbReference type="InterPro" id="IPR008258">
    <property type="entry name" value="Transglycosylase_SLT_dom_1"/>
</dbReference>
<reference evidence="3 4" key="1">
    <citation type="submission" date="2019-12" db="EMBL/GenBank/DDBJ databases">
        <title>Comparative genomics gives insights into the taxonomy of the Azoarcus-Aromatoleum group and reveals separate origins of nif in the plant-associated Azoarcus and non-plant-associated Aromatoleum sub-groups.</title>
        <authorList>
            <person name="Lafos M."/>
            <person name="Maluk M."/>
            <person name="Batista M."/>
            <person name="Junghare M."/>
            <person name="Carmona M."/>
            <person name="Faoro H."/>
            <person name="Cruz L.M."/>
            <person name="Battistoni F."/>
            <person name="De Souza E."/>
            <person name="Pedrosa F."/>
            <person name="Chen W.-M."/>
            <person name="Poole P.S."/>
            <person name="Dixon R.A."/>
            <person name="James E.K."/>
        </authorList>
    </citation>
    <scope>NUCLEOTIDE SEQUENCE [LARGE SCALE GENOMIC DNA]</scope>
    <source>
        <strain evidence="3 4">T</strain>
    </source>
</reference>
<dbReference type="RefSeq" id="WP_169138348.1">
    <property type="nucleotide sequence ID" value="NZ_WTVS01000008.1"/>
</dbReference>
<dbReference type="SUPFAM" id="SSF53955">
    <property type="entry name" value="Lysozyme-like"/>
    <property type="match status" value="1"/>
</dbReference>
<dbReference type="Pfam" id="PF01464">
    <property type="entry name" value="SLT"/>
    <property type="match status" value="1"/>
</dbReference>
<dbReference type="PANTHER" id="PTHR37423:SF2">
    <property type="entry name" value="MEMBRANE-BOUND LYTIC MUREIN TRANSGLYCOSYLASE C"/>
    <property type="match status" value="1"/>
</dbReference>